<dbReference type="EMBL" id="JAACFV010000085">
    <property type="protein sequence ID" value="KAF7506550.1"/>
    <property type="molecule type" value="Genomic_DNA"/>
</dbReference>
<dbReference type="Gene3D" id="3.90.640.10">
    <property type="entry name" value="Actin, Chain A, domain 4"/>
    <property type="match status" value="1"/>
</dbReference>
<accession>A0A8H7ACE7</accession>
<dbReference type="AlphaFoldDB" id="A0A8H7ACE7"/>
<sequence>MEPEIVVGVDFGMTCTGVAYSMGPDWPAPKTFQHWPGKFGSELVNKVSTAIAYDDRTGYPITWGFLCDPENHELRIEELFKLYLDPAHQDTFRQAPTIDEARQWYKDYLHCIYEQIKRVFSDSLPRWQNKNIEFLFSVPTTWKNPAMIAATERLIKDAGFAEKSNHIVRISLTEAEAAAVYASKSSYEKGDVFLVCDAGGGTTDLNVLKMASSGRGKTELEPLSWVEGQSIGSTLIDFRIAKLIAERLETIRHHIQGEPRDVAEKMMRGRFETFKCSFGVEASNVPTLPLPIPGLAPGQDFPQARVADSKMIITKEELQRIFDEQIEKMYRLIDEQLKRLQMSHARETISYLVLSGGLGSSPYVRKCLKARYESGAGGFFPNAQDMTILVAEEPQLAVVHGLVLDRVQEISQNIVVYTKRCCRTSYGIVCRQVYDANKHQGEDVVIDPRDKQKWAERQIHWFIEQGHVIHVTEGIKHHYRLKIDLGKEQVPWKTQIVTSTLPAGQLPRSMKHSGVKTLCNVESVLDPADMKRKNRHWYNFGPEYNRAEFDVKVLIGAADVKFQLWGKNGRKSKDHSDIAVKWEPPPQVTATEDANNSFAMYRA</sequence>
<protein>
    <submittedName>
        <fullName evidence="1">Uncharacterized protein</fullName>
    </submittedName>
</protein>
<dbReference type="CDD" id="cd10170">
    <property type="entry name" value="ASKHA_NBD_HSP70"/>
    <property type="match status" value="1"/>
</dbReference>
<organism evidence="1 2">
    <name type="scientific">Endocarpon pusillum</name>
    <dbReference type="NCBI Taxonomy" id="364733"/>
    <lineage>
        <taxon>Eukaryota</taxon>
        <taxon>Fungi</taxon>
        <taxon>Dikarya</taxon>
        <taxon>Ascomycota</taxon>
        <taxon>Pezizomycotina</taxon>
        <taxon>Eurotiomycetes</taxon>
        <taxon>Chaetothyriomycetidae</taxon>
        <taxon>Verrucariales</taxon>
        <taxon>Verrucariaceae</taxon>
        <taxon>Endocarpon</taxon>
    </lineage>
</organism>
<proteinExistence type="predicted"/>
<reference evidence="1" key="1">
    <citation type="submission" date="2020-02" db="EMBL/GenBank/DDBJ databases">
        <authorList>
            <person name="Palmer J.M."/>
        </authorList>
    </citation>
    <scope>NUCLEOTIDE SEQUENCE</scope>
    <source>
        <strain evidence="1">EPUS1.4</strain>
        <tissue evidence="1">Thallus</tissue>
    </source>
</reference>
<evidence type="ECO:0000313" key="1">
    <source>
        <dbReference type="EMBL" id="KAF7506550.1"/>
    </source>
</evidence>
<dbReference type="PANTHER" id="PTHR42749">
    <property type="entry name" value="CELL SHAPE-DETERMINING PROTEIN MREB"/>
    <property type="match status" value="1"/>
</dbReference>
<keyword evidence="2" id="KW-1185">Reference proteome</keyword>
<evidence type="ECO:0000313" key="2">
    <source>
        <dbReference type="Proteomes" id="UP000606974"/>
    </source>
</evidence>
<comment type="caution">
    <text evidence="1">The sequence shown here is derived from an EMBL/GenBank/DDBJ whole genome shotgun (WGS) entry which is preliminary data.</text>
</comment>
<dbReference type="Proteomes" id="UP000606974">
    <property type="component" value="Unassembled WGS sequence"/>
</dbReference>
<dbReference type="OrthoDB" id="2394218at2759"/>
<dbReference type="Gene3D" id="3.30.420.40">
    <property type="match status" value="2"/>
</dbReference>
<dbReference type="PANTHER" id="PTHR42749:SF1">
    <property type="entry name" value="CELL SHAPE-DETERMINING PROTEIN MREB"/>
    <property type="match status" value="1"/>
</dbReference>
<name>A0A8H7ACE7_9EURO</name>
<gene>
    <name evidence="1" type="ORF">GJ744_011696</name>
</gene>
<dbReference type="InterPro" id="IPR043129">
    <property type="entry name" value="ATPase_NBD"/>
</dbReference>
<dbReference type="SUPFAM" id="SSF53067">
    <property type="entry name" value="Actin-like ATPase domain"/>
    <property type="match status" value="1"/>
</dbReference>